<accession>A0ABQ5DWD0</accession>
<comment type="subcellular location">
    <subcellularLocation>
        <location evidence="1">Endoplasmic reticulum</location>
    </subcellularLocation>
    <subcellularLocation>
        <location evidence="2">Golgi apparatus</location>
    </subcellularLocation>
</comment>
<evidence type="ECO:0000256" key="10">
    <source>
        <dbReference type="ARBA" id="ARBA00023134"/>
    </source>
</evidence>
<dbReference type="InterPro" id="IPR027409">
    <property type="entry name" value="GroEL-like_apical_dom_sf"/>
</dbReference>
<evidence type="ECO:0000256" key="6">
    <source>
        <dbReference type="ARBA" id="ARBA00022824"/>
    </source>
</evidence>
<dbReference type="InterPro" id="IPR006689">
    <property type="entry name" value="Small_GTPase_ARF/SAR"/>
</dbReference>
<keyword evidence="5" id="KW-0547">Nucleotide-binding</keyword>
<evidence type="ECO:0000313" key="12">
    <source>
        <dbReference type="Proteomes" id="UP001151760"/>
    </source>
</evidence>
<evidence type="ECO:0000256" key="7">
    <source>
        <dbReference type="ARBA" id="ARBA00022892"/>
    </source>
</evidence>
<dbReference type="SMART" id="SM00178">
    <property type="entry name" value="SAR"/>
    <property type="match status" value="1"/>
</dbReference>
<evidence type="ECO:0000256" key="3">
    <source>
        <dbReference type="ARBA" id="ARBA00007507"/>
    </source>
</evidence>
<dbReference type="Pfam" id="PF00118">
    <property type="entry name" value="Cpn60_TCP1"/>
    <property type="match status" value="1"/>
</dbReference>
<dbReference type="PROSITE" id="PS51422">
    <property type="entry name" value="SAR1"/>
    <property type="match status" value="1"/>
</dbReference>
<evidence type="ECO:0000256" key="9">
    <source>
        <dbReference type="ARBA" id="ARBA00023034"/>
    </source>
</evidence>
<reference evidence="11" key="1">
    <citation type="journal article" date="2022" name="Int. J. Mol. Sci.">
        <title>Draft Genome of Tanacetum Coccineum: Genomic Comparison of Closely Related Tanacetum-Family Plants.</title>
        <authorList>
            <person name="Yamashiro T."/>
            <person name="Shiraishi A."/>
            <person name="Nakayama K."/>
            <person name="Satake H."/>
        </authorList>
    </citation>
    <scope>NUCLEOTIDE SEQUENCE</scope>
</reference>
<evidence type="ECO:0000313" key="11">
    <source>
        <dbReference type="EMBL" id="GJT42677.1"/>
    </source>
</evidence>
<evidence type="ECO:0000256" key="5">
    <source>
        <dbReference type="ARBA" id="ARBA00022741"/>
    </source>
</evidence>
<dbReference type="Proteomes" id="UP001151760">
    <property type="component" value="Unassembled WGS sequence"/>
</dbReference>
<evidence type="ECO:0000256" key="2">
    <source>
        <dbReference type="ARBA" id="ARBA00004555"/>
    </source>
</evidence>
<dbReference type="InterPro" id="IPR002423">
    <property type="entry name" value="Cpn60/GroEL/TCP-1"/>
</dbReference>
<comment type="similarity">
    <text evidence="3">Belongs to the small GTPase superfamily. SAR1 family.</text>
</comment>
<proteinExistence type="inferred from homology"/>
<evidence type="ECO:0000256" key="8">
    <source>
        <dbReference type="ARBA" id="ARBA00022927"/>
    </source>
</evidence>
<reference evidence="11" key="2">
    <citation type="submission" date="2022-01" db="EMBL/GenBank/DDBJ databases">
        <authorList>
            <person name="Yamashiro T."/>
            <person name="Shiraishi A."/>
            <person name="Satake H."/>
            <person name="Nakayama K."/>
        </authorList>
    </citation>
    <scope>NUCLEOTIDE SEQUENCE</scope>
</reference>
<dbReference type="EMBL" id="BQNB010015666">
    <property type="protein sequence ID" value="GJT42677.1"/>
    <property type="molecule type" value="Genomic_DNA"/>
</dbReference>
<organism evidence="11 12">
    <name type="scientific">Tanacetum coccineum</name>
    <dbReference type="NCBI Taxonomy" id="301880"/>
    <lineage>
        <taxon>Eukaryota</taxon>
        <taxon>Viridiplantae</taxon>
        <taxon>Streptophyta</taxon>
        <taxon>Embryophyta</taxon>
        <taxon>Tracheophyta</taxon>
        <taxon>Spermatophyta</taxon>
        <taxon>Magnoliopsida</taxon>
        <taxon>eudicotyledons</taxon>
        <taxon>Gunneridae</taxon>
        <taxon>Pentapetalae</taxon>
        <taxon>asterids</taxon>
        <taxon>campanulids</taxon>
        <taxon>Asterales</taxon>
        <taxon>Asteraceae</taxon>
        <taxon>Asteroideae</taxon>
        <taxon>Anthemideae</taxon>
        <taxon>Anthemidinae</taxon>
        <taxon>Tanacetum</taxon>
    </lineage>
</organism>
<comment type="caution">
    <text evidence="11">The sequence shown here is derived from an EMBL/GenBank/DDBJ whole genome shotgun (WGS) entry which is preliminary data.</text>
</comment>
<keyword evidence="4" id="KW-0813">Transport</keyword>
<keyword evidence="9" id="KW-0333">Golgi apparatus</keyword>
<dbReference type="InterPro" id="IPR006687">
    <property type="entry name" value="Small_GTPase_SAR1"/>
</dbReference>
<sequence length="186" mass="20556">MMDAYDKERFVKSKKELDALLSDESLATVPFLILGNKINIPYDASEYELPYYMGPEGLTSGKGKANLKNSGVRPLEVFVCSIVRKMGYDDGFKLSDPLQYQSIVDAEWNIIYDKLDKCVQSGAKIVLSRLAIGDLATQYFADRDIFCAGRVVEDDLHLVAAATGGIVQTSVNNLIDEVMISIDTVL</sequence>
<dbReference type="PRINTS" id="PR00328">
    <property type="entry name" value="SAR1GTPBP"/>
</dbReference>
<dbReference type="InterPro" id="IPR027417">
    <property type="entry name" value="P-loop_NTPase"/>
</dbReference>
<keyword evidence="12" id="KW-1185">Reference proteome</keyword>
<dbReference type="SUPFAM" id="SSF52029">
    <property type="entry name" value="GroEL apical domain-like"/>
    <property type="match status" value="1"/>
</dbReference>
<dbReference type="Gene3D" id="3.40.50.300">
    <property type="entry name" value="P-loop containing nucleotide triphosphate hydrolases"/>
    <property type="match status" value="1"/>
</dbReference>
<name>A0ABQ5DWD0_9ASTR</name>
<keyword evidence="6" id="KW-0256">Endoplasmic reticulum</keyword>
<dbReference type="PANTHER" id="PTHR45684">
    <property type="entry name" value="RE74312P"/>
    <property type="match status" value="1"/>
</dbReference>
<evidence type="ECO:0000256" key="1">
    <source>
        <dbReference type="ARBA" id="ARBA00004240"/>
    </source>
</evidence>
<keyword evidence="8" id="KW-0653">Protein transport</keyword>
<keyword evidence="7" id="KW-0931">ER-Golgi transport</keyword>
<keyword evidence="10" id="KW-0342">GTP-binding</keyword>
<protein>
    <submittedName>
        <fullName evidence="11">T-complex protein 1 subunit eta</fullName>
    </submittedName>
</protein>
<gene>
    <name evidence="11" type="ORF">Tco_0951392</name>
</gene>
<dbReference type="SUPFAM" id="SSF52540">
    <property type="entry name" value="P-loop containing nucleoside triphosphate hydrolases"/>
    <property type="match status" value="1"/>
</dbReference>
<evidence type="ECO:0000256" key="4">
    <source>
        <dbReference type="ARBA" id="ARBA00022448"/>
    </source>
</evidence>